<name>A0AAV6MWM8_9ROSI</name>
<dbReference type="EMBL" id="JAGKQH010000011">
    <property type="protein sequence ID" value="KAG6588653.1"/>
    <property type="molecule type" value="Genomic_DNA"/>
</dbReference>
<proteinExistence type="predicted"/>
<reference evidence="1 2" key="1">
    <citation type="journal article" date="2021" name="Hortic Res">
        <title>The domestication of Cucurbita argyrosperma as revealed by the genome of its wild relative.</title>
        <authorList>
            <person name="Barrera-Redondo J."/>
            <person name="Sanchez-de la Vega G."/>
            <person name="Aguirre-Liguori J.A."/>
            <person name="Castellanos-Morales G."/>
            <person name="Gutierrez-Guerrero Y.T."/>
            <person name="Aguirre-Dugua X."/>
            <person name="Aguirre-Planter E."/>
            <person name="Tenaillon M.I."/>
            <person name="Lira-Saade R."/>
            <person name="Eguiarte L.E."/>
        </authorList>
    </citation>
    <scope>NUCLEOTIDE SEQUENCE [LARGE SCALE GENOMIC DNA]</scope>
    <source>
        <strain evidence="1">JBR-2021</strain>
    </source>
</reference>
<comment type="caution">
    <text evidence="1">The sequence shown here is derived from an EMBL/GenBank/DDBJ whole genome shotgun (WGS) entry which is preliminary data.</text>
</comment>
<evidence type="ECO:0000313" key="2">
    <source>
        <dbReference type="Proteomes" id="UP000685013"/>
    </source>
</evidence>
<organism evidence="1 2">
    <name type="scientific">Cucurbita argyrosperma subsp. sororia</name>
    <dbReference type="NCBI Taxonomy" id="37648"/>
    <lineage>
        <taxon>Eukaryota</taxon>
        <taxon>Viridiplantae</taxon>
        <taxon>Streptophyta</taxon>
        <taxon>Embryophyta</taxon>
        <taxon>Tracheophyta</taxon>
        <taxon>Spermatophyta</taxon>
        <taxon>Magnoliopsida</taxon>
        <taxon>eudicotyledons</taxon>
        <taxon>Gunneridae</taxon>
        <taxon>Pentapetalae</taxon>
        <taxon>rosids</taxon>
        <taxon>fabids</taxon>
        <taxon>Cucurbitales</taxon>
        <taxon>Cucurbitaceae</taxon>
        <taxon>Cucurbiteae</taxon>
        <taxon>Cucurbita</taxon>
    </lineage>
</organism>
<protein>
    <submittedName>
        <fullName evidence="1">Uncharacterized protein</fullName>
    </submittedName>
</protein>
<keyword evidence="2" id="KW-1185">Reference proteome</keyword>
<sequence length="84" mass="9575">MGFPNWPKRPWRAHCDQVQAQSTSSSPLFIAHTAEPEPEQAWFEFELATELSMFALTGESKGTNFTSLRQLYNGQILVLFALRD</sequence>
<evidence type="ECO:0000313" key="1">
    <source>
        <dbReference type="EMBL" id="KAG6588653.1"/>
    </source>
</evidence>
<dbReference type="AlphaFoldDB" id="A0AAV6MWM8"/>
<accession>A0AAV6MWM8</accession>
<gene>
    <name evidence="1" type="ORF">SDJN03_17218</name>
</gene>
<dbReference type="Proteomes" id="UP000685013">
    <property type="component" value="Chromosome 11"/>
</dbReference>
<feature type="non-terminal residue" evidence="1">
    <location>
        <position position="1"/>
    </location>
</feature>